<keyword evidence="3" id="KW-0732">Signal</keyword>
<dbReference type="Gene3D" id="1.10.510.10">
    <property type="entry name" value="Transferase(Phosphotransferase) domain 1"/>
    <property type="match status" value="1"/>
</dbReference>
<keyword evidence="2" id="KW-0433">Leucine-rich repeat</keyword>
<dbReference type="CDD" id="cd12087">
    <property type="entry name" value="TM_EGFR-like"/>
    <property type="match status" value="1"/>
</dbReference>
<evidence type="ECO:0000256" key="8">
    <source>
        <dbReference type="SAM" id="Phobius"/>
    </source>
</evidence>
<evidence type="ECO:0000256" key="6">
    <source>
        <dbReference type="ARBA" id="ARBA00023180"/>
    </source>
</evidence>
<comment type="subcellular location">
    <subcellularLocation>
        <location evidence="1">Membrane</location>
    </subcellularLocation>
</comment>
<evidence type="ECO:0000256" key="4">
    <source>
        <dbReference type="ARBA" id="ARBA00022737"/>
    </source>
</evidence>
<dbReference type="EMBL" id="KK583341">
    <property type="protein sequence ID" value="KDO19610.1"/>
    <property type="molecule type" value="Genomic_DNA"/>
</dbReference>
<feature type="compositionally biased region" description="Basic and acidic residues" evidence="7">
    <location>
        <begin position="362"/>
        <end position="372"/>
    </location>
</feature>
<keyword evidence="8" id="KW-0812">Transmembrane</keyword>
<keyword evidence="8" id="KW-1133">Transmembrane helix</keyword>
<dbReference type="SUPFAM" id="SSF56112">
    <property type="entry name" value="Protein kinase-like (PK-like)"/>
    <property type="match status" value="1"/>
</dbReference>
<evidence type="ECO:0000256" key="7">
    <source>
        <dbReference type="SAM" id="MobiDB-lite"/>
    </source>
</evidence>
<keyword evidence="6" id="KW-0325">Glycoprotein</keyword>
<feature type="compositionally biased region" description="Polar residues" evidence="7">
    <location>
        <begin position="413"/>
        <end position="431"/>
    </location>
</feature>
<dbReference type="Gene3D" id="3.80.10.10">
    <property type="entry name" value="Ribonuclease Inhibitor"/>
    <property type="match status" value="1"/>
</dbReference>
<dbReference type="OrthoDB" id="2020019at2759"/>
<feature type="compositionally biased region" description="Polar residues" evidence="7">
    <location>
        <begin position="384"/>
        <end position="396"/>
    </location>
</feature>
<evidence type="ECO:0000313" key="10">
    <source>
        <dbReference type="EMBL" id="KDO19610.1"/>
    </source>
</evidence>
<evidence type="ECO:0000313" key="11">
    <source>
        <dbReference type="Proteomes" id="UP000030745"/>
    </source>
</evidence>
<dbReference type="InterPro" id="IPR001245">
    <property type="entry name" value="Ser-Thr/Tyr_kinase_cat_dom"/>
</dbReference>
<dbReference type="SUPFAM" id="SSF52058">
    <property type="entry name" value="L domain-like"/>
    <property type="match status" value="1"/>
</dbReference>
<dbReference type="InterPro" id="IPR001611">
    <property type="entry name" value="Leu-rich_rpt"/>
</dbReference>
<gene>
    <name evidence="10" type="ORF">SPRG_21399</name>
</gene>
<dbReference type="Proteomes" id="UP000030745">
    <property type="component" value="Unassembled WGS sequence"/>
</dbReference>
<evidence type="ECO:0000256" key="5">
    <source>
        <dbReference type="ARBA" id="ARBA00023136"/>
    </source>
</evidence>
<proteinExistence type="predicted"/>
<dbReference type="InterPro" id="IPR032675">
    <property type="entry name" value="LRR_dom_sf"/>
</dbReference>
<dbReference type="GO" id="GO:0005524">
    <property type="term" value="F:ATP binding"/>
    <property type="evidence" value="ECO:0007669"/>
    <property type="project" value="InterPro"/>
</dbReference>
<dbReference type="PROSITE" id="PS50011">
    <property type="entry name" value="PROTEIN_KINASE_DOM"/>
    <property type="match status" value="1"/>
</dbReference>
<keyword evidence="4" id="KW-0677">Repeat</keyword>
<dbReference type="AlphaFoldDB" id="A0A067BS37"/>
<dbReference type="GO" id="GO:0016020">
    <property type="term" value="C:membrane"/>
    <property type="evidence" value="ECO:0007669"/>
    <property type="project" value="UniProtKB-SubCell"/>
</dbReference>
<keyword evidence="11" id="KW-1185">Reference proteome</keyword>
<protein>
    <recommendedName>
        <fullName evidence="9">Protein kinase domain-containing protein</fullName>
    </recommendedName>
</protein>
<reference evidence="10 11" key="1">
    <citation type="journal article" date="2013" name="PLoS Genet.">
        <title>Distinctive expansion of potential virulence genes in the genome of the oomycete fish pathogen Saprolegnia parasitica.</title>
        <authorList>
            <person name="Jiang R.H."/>
            <person name="de Bruijn I."/>
            <person name="Haas B.J."/>
            <person name="Belmonte R."/>
            <person name="Lobach L."/>
            <person name="Christie J."/>
            <person name="van den Ackerveken G."/>
            <person name="Bottin A."/>
            <person name="Bulone V."/>
            <person name="Diaz-Moreno S.M."/>
            <person name="Dumas B."/>
            <person name="Fan L."/>
            <person name="Gaulin E."/>
            <person name="Govers F."/>
            <person name="Grenville-Briggs L.J."/>
            <person name="Horner N.R."/>
            <person name="Levin J.Z."/>
            <person name="Mammella M."/>
            <person name="Meijer H.J."/>
            <person name="Morris P."/>
            <person name="Nusbaum C."/>
            <person name="Oome S."/>
            <person name="Phillips A.J."/>
            <person name="van Rooyen D."/>
            <person name="Rzeszutek E."/>
            <person name="Saraiva M."/>
            <person name="Secombes C.J."/>
            <person name="Seidl M.F."/>
            <person name="Snel B."/>
            <person name="Stassen J.H."/>
            <person name="Sykes S."/>
            <person name="Tripathy S."/>
            <person name="van den Berg H."/>
            <person name="Vega-Arreguin J.C."/>
            <person name="Wawra S."/>
            <person name="Young S.K."/>
            <person name="Zeng Q."/>
            <person name="Dieguez-Uribeondo J."/>
            <person name="Russ C."/>
            <person name="Tyler B.M."/>
            <person name="van West P."/>
        </authorList>
    </citation>
    <scope>NUCLEOTIDE SEQUENCE [LARGE SCALE GENOMIC DNA]</scope>
    <source>
        <strain evidence="10 11">CBS 223.65</strain>
    </source>
</reference>
<evidence type="ECO:0000256" key="2">
    <source>
        <dbReference type="ARBA" id="ARBA00022614"/>
    </source>
</evidence>
<dbReference type="GeneID" id="24142149"/>
<dbReference type="PANTHER" id="PTHR45974:SF266">
    <property type="entry name" value="LEUCINE-RICH REPEAT RECEPTOR PROTEIN KINASE HPCA1"/>
    <property type="match status" value="1"/>
</dbReference>
<dbReference type="RefSeq" id="XP_012209680.1">
    <property type="nucleotide sequence ID" value="XM_012354290.1"/>
</dbReference>
<dbReference type="STRING" id="695850.A0A067BS37"/>
<dbReference type="Pfam" id="PF07714">
    <property type="entry name" value="PK_Tyr_Ser-Thr"/>
    <property type="match status" value="1"/>
</dbReference>
<accession>A0A067BS37</accession>
<dbReference type="VEuPathDB" id="FungiDB:SPRG_21399"/>
<dbReference type="InterPro" id="IPR011009">
    <property type="entry name" value="Kinase-like_dom_sf"/>
</dbReference>
<feature type="domain" description="Protein kinase" evidence="9">
    <location>
        <begin position="464"/>
        <end position="592"/>
    </location>
</feature>
<evidence type="ECO:0000256" key="1">
    <source>
        <dbReference type="ARBA" id="ARBA00004370"/>
    </source>
</evidence>
<name>A0A067BS37_SAPPC</name>
<evidence type="ECO:0000259" key="9">
    <source>
        <dbReference type="PROSITE" id="PS50011"/>
    </source>
</evidence>
<feature type="transmembrane region" description="Helical" evidence="8">
    <location>
        <begin position="309"/>
        <end position="329"/>
    </location>
</feature>
<feature type="compositionally biased region" description="Basic and acidic residues" evidence="7">
    <location>
        <begin position="397"/>
        <end position="408"/>
    </location>
</feature>
<evidence type="ECO:0000256" key="3">
    <source>
        <dbReference type="ARBA" id="ARBA00022729"/>
    </source>
</evidence>
<organism evidence="10 11">
    <name type="scientific">Saprolegnia parasitica (strain CBS 223.65)</name>
    <dbReference type="NCBI Taxonomy" id="695850"/>
    <lineage>
        <taxon>Eukaryota</taxon>
        <taxon>Sar</taxon>
        <taxon>Stramenopiles</taxon>
        <taxon>Oomycota</taxon>
        <taxon>Saprolegniomycetes</taxon>
        <taxon>Saprolegniales</taxon>
        <taxon>Saprolegniaceae</taxon>
        <taxon>Saprolegnia</taxon>
    </lineage>
</organism>
<dbReference type="PROSITE" id="PS51450">
    <property type="entry name" value="LRR"/>
    <property type="match status" value="1"/>
</dbReference>
<feature type="region of interest" description="Disordered" evidence="7">
    <location>
        <begin position="336"/>
        <end position="431"/>
    </location>
</feature>
<dbReference type="InterPro" id="IPR000719">
    <property type="entry name" value="Prot_kinase_dom"/>
</dbReference>
<dbReference type="SMART" id="SM00364">
    <property type="entry name" value="LRR_BAC"/>
    <property type="match status" value="2"/>
</dbReference>
<dbReference type="PANTHER" id="PTHR45974">
    <property type="entry name" value="RECEPTOR-LIKE PROTEIN 55"/>
    <property type="match status" value="1"/>
</dbReference>
<keyword evidence="5 8" id="KW-0472">Membrane</keyword>
<sequence>MWMLLGLASGVAAASCPYTSLGGSTRVLAGDVYCGGAQWCILSPLNCSILGSYVPLKDTFWSVDAIGDMTNYANPQLTLESENRPDLSQMRLPASLQKLTFRYIRWLPLDRIMASWPALTTLTMTNCSLDALPRSFTYPAGLKSLNLAKNQLTQIPPNLPASIRKLDASNNQLGNVSNMNWTSMTAVDLSRNNWLRTFSDVQLSRRLISFNIANSSNYLDIIIDQQTFNALDALKPWSALKDATGNDLTDPDGSIIYTGFLVTKSIRTSSATCKARRGKTHLLWAMTSKHYVEVCVAEPPEASSGASTGLIVGLVIGGLVILALVVLFVKRRQSKKTTTTTNPFAPPTPQKSSPQAPYEYVPPKDDDDHDLYPLHPSPFGSPATKPTPSFDATTDINRSDDAPSHPSRDPLLSQVNTSLTHGSSSHDASSIDQIAATSSNAEDDVYLDVRPLRNHKLELLDLVVTSETPWASGAFGEIGLGTYANEKVAIKRLKNPSPASVLHFIEEIKLHSRIESDFIVKFVGASWRRPIEMECVVEYMDLGDLRNYLATNSPAQFGWDQKLKSIMAAVCLQNDPASRPSSMQLASMLQRL</sequence>
<dbReference type="KEGG" id="spar:SPRG_21399"/>
<dbReference type="GO" id="GO:0004672">
    <property type="term" value="F:protein kinase activity"/>
    <property type="evidence" value="ECO:0007669"/>
    <property type="project" value="InterPro"/>
</dbReference>